<name>A0A1V2H3R4_9PROT</name>
<evidence type="ECO:0000259" key="11">
    <source>
        <dbReference type="Pfam" id="PF25994"/>
    </source>
</evidence>
<evidence type="ECO:0000256" key="10">
    <source>
        <dbReference type="SAM" id="Coils"/>
    </source>
</evidence>
<dbReference type="PRINTS" id="PR01490">
    <property type="entry name" value="RTXTOXIND"/>
</dbReference>
<dbReference type="EMBL" id="MLCO01000110">
    <property type="protein sequence ID" value="ONG53190.1"/>
    <property type="molecule type" value="Genomic_DNA"/>
</dbReference>
<sequence>MTGEDRVTGASLFETEGISRLAMVSVLGIGGLLVAALGWSAVMPVAEISVSSGEILPVGSVKQVQHLEGGIVARVLVEEGALVEEGQALVEMDPGQAEPELNQLRTRLTGLQLQAQQITAVMGGQESISISPAEEEYRELVRAQAELLQARSRAHAVQRQVINQQINGRRAELEVNAGQVESILNQIGFLREQVVGRRELVSKGLAPRFQLLESQRELARLDGNHVSLVREATRTREALGESEARLTELETRFRADLATELSKVTAEMQELRQAIQRAEARVQRLRVAAPARGTVQNIQVKTSGGVISPGALLMELVPADAKLRVEARITARDIGHIRVGQEARVKVLTFDYTRFGVIPAVVTNVSASSFHDRDGTPYYKAELALSREHVGLQADSRILSGMSVLADIRTGENSLLRYLLAPLQRSLGEAFRER</sequence>
<evidence type="ECO:0000256" key="2">
    <source>
        <dbReference type="ARBA" id="ARBA00009477"/>
    </source>
</evidence>
<feature type="transmembrane region" description="Helical" evidence="9">
    <location>
        <begin position="21"/>
        <end position="42"/>
    </location>
</feature>
<keyword evidence="7 9" id="KW-1133">Transmembrane helix</keyword>
<dbReference type="InterPro" id="IPR050739">
    <property type="entry name" value="MFP"/>
</dbReference>
<dbReference type="AlphaFoldDB" id="A0A1V2H3R4"/>
<dbReference type="Proteomes" id="UP000188879">
    <property type="component" value="Unassembled WGS sequence"/>
</dbReference>
<dbReference type="GO" id="GO:0005886">
    <property type="term" value="C:plasma membrane"/>
    <property type="evidence" value="ECO:0007669"/>
    <property type="project" value="UniProtKB-SubCell"/>
</dbReference>
<dbReference type="PANTHER" id="PTHR30386">
    <property type="entry name" value="MEMBRANE FUSION SUBUNIT OF EMRAB-TOLC MULTIDRUG EFFLUX PUMP"/>
    <property type="match status" value="1"/>
</dbReference>
<evidence type="ECO:0000256" key="6">
    <source>
        <dbReference type="ARBA" id="ARBA00022692"/>
    </source>
</evidence>
<feature type="domain" description="AprE-like long alpha-helical hairpin" evidence="11">
    <location>
        <begin position="98"/>
        <end position="280"/>
    </location>
</feature>
<evidence type="ECO:0000259" key="12">
    <source>
        <dbReference type="Pfam" id="PF26002"/>
    </source>
</evidence>
<comment type="similarity">
    <text evidence="2 9">Belongs to the membrane fusion protein (MFP) (TC 8.A.1) family.</text>
</comment>
<accession>A0A1V2H3R4</accession>
<evidence type="ECO:0000256" key="9">
    <source>
        <dbReference type="RuleBase" id="RU365093"/>
    </source>
</evidence>
<dbReference type="Gene3D" id="1.10.287.470">
    <property type="entry name" value="Helix hairpin bin"/>
    <property type="match status" value="1"/>
</dbReference>
<keyword evidence="8 9" id="KW-0472">Membrane</keyword>
<evidence type="ECO:0000256" key="5">
    <source>
        <dbReference type="ARBA" id="ARBA00022519"/>
    </source>
</evidence>
<proteinExistence type="inferred from homology"/>
<gene>
    <name evidence="13" type="ORF">BKE38_13140</name>
</gene>
<dbReference type="GO" id="GO:0015031">
    <property type="term" value="P:protein transport"/>
    <property type="evidence" value="ECO:0007669"/>
    <property type="project" value="InterPro"/>
</dbReference>
<dbReference type="InterPro" id="IPR058982">
    <property type="entry name" value="Beta-barrel_AprE"/>
</dbReference>
<keyword evidence="14" id="KW-1185">Reference proteome</keyword>
<evidence type="ECO:0000313" key="14">
    <source>
        <dbReference type="Proteomes" id="UP000188879"/>
    </source>
</evidence>
<dbReference type="Pfam" id="PF25994">
    <property type="entry name" value="HH_AprE"/>
    <property type="match status" value="1"/>
</dbReference>
<reference evidence="13 14" key="1">
    <citation type="submission" date="2016-10" db="EMBL/GenBank/DDBJ databases">
        <title>Draft Genome sequence of Roseomonas sp. strain M3.</title>
        <authorList>
            <person name="Subhash Y."/>
            <person name="Lee S."/>
        </authorList>
    </citation>
    <scope>NUCLEOTIDE SEQUENCE [LARGE SCALE GENOMIC DNA]</scope>
    <source>
        <strain evidence="13 14">M3</strain>
    </source>
</reference>
<evidence type="ECO:0000256" key="3">
    <source>
        <dbReference type="ARBA" id="ARBA00022448"/>
    </source>
</evidence>
<keyword evidence="10" id="KW-0175">Coiled coil</keyword>
<dbReference type="Gene3D" id="2.40.30.170">
    <property type="match status" value="1"/>
</dbReference>
<organism evidence="13 14">
    <name type="scientific">Teichococcus deserti</name>
    <dbReference type="NCBI Taxonomy" id="1817963"/>
    <lineage>
        <taxon>Bacteria</taxon>
        <taxon>Pseudomonadati</taxon>
        <taxon>Pseudomonadota</taxon>
        <taxon>Alphaproteobacteria</taxon>
        <taxon>Acetobacterales</taxon>
        <taxon>Roseomonadaceae</taxon>
        <taxon>Roseomonas</taxon>
    </lineage>
</organism>
<dbReference type="InterPro" id="IPR010129">
    <property type="entry name" value="T1SS_HlyD"/>
</dbReference>
<keyword evidence="5 9" id="KW-0997">Cell inner membrane</keyword>
<dbReference type="SUPFAM" id="SSF111369">
    <property type="entry name" value="HlyD-like secretion proteins"/>
    <property type="match status" value="1"/>
</dbReference>
<comment type="subcellular location">
    <subcellularLocation>
        <location evidence="1 9">Cell inner membrane</location>
        <topology evidence="1 9">Single-pass membrane protein</topology>
    </subcellularLocation>
</comment>
<protein>
    <recommendedName>
        <fullName evidence="9">Membrane fusion protein (MFP) family protein</fullName>
    </recommendedName>
</protein>
<keyword evidence="6 9" id="KW-0812">Transmembrane</keyword>
<evidence type="ECO:0000256" key="1">
    <source>
        <dbReference type="ARBA" id="ARBA00004377"/>
    </source>
</evidence>
<feature type="domain" description="AprE-like beta-barrel" evidence="12">
    <location>
        <begin position="323"/>
        <end position="411"/>
    </location>
</feature>
<evidence type="ECO:0000313" key="13">
    <source>
        <dbReference type="EMBL" id="ONG53190.1"/>
    </source>
</evidence>
<keyword evidence="3 9" id="KW-0813">Transport</keyword>
<dbReference type="Pfam" id="PF26002">
    <property type="entry name" value="Beta-barrel_AprE"/>
    <property type="match status" value="1"/>
</dbReference>
<feature type="coiled-coil region" evidence="10">
    <location>
        <begin position="232"/>
        <end position="288"/>
    </location>
</feature>
<evidence type="ECO:0000256" key="4">
    <source>
        <dbReference type="ARBA" id="ARBA00022475"/>
    </source>
</evidence>
<comment type="caution">
    <text evidence="13">The sequence shown here is derived from an EMBL/GenBank/DDBJ whole genome shotgun (WGS) entry which is preliminary data.</text>
</comment>
<feature type="coiled-coil region" evidence="10">
    <location>
        <begin position="133"/>
        <end position="160"/>
    </location>
</feature>
<evidence type="ECO:0000256" key="7">
    <source>
        <dbReference type="ARBA" id="ARBA00022989"/>
    </source>
</evidence>
<dbReference type="NCBIfam" id="TIGR01843">
    <property type="entry name" value="type_I_hlyD"/>
    <property type="match status" value="1"/>
</dbReference>
<keyword evidence="4 9" id="KW-1003">Cell membrane</keyword>
<dbReference type="PANTHER" id="PTHR30386:SF26">
    <property type="entry name" value="TRANSPORT PROTEIN COMB"/>
    <property type="match status" value="1"/>
</dbReference>
<dbReference type="InterPro" id="IPR058781">
    <property type="entry name" value="HH_AprE-like"/>
</dbReference>
<evidence type="ECO:0000256" key="8">
    <source>
        <dbReference type="ARBA" id="ARBA00023136"/>
    </source>
</evidence>
<dbReference type="Gene3D" id="2.40.50.100">
    <property type="match status" value="1"/>
</dbReference>